<dbReference type="HOGENOM" id="CLU_000604_62_5_4"/>
<evidence type="ECO:0000256" key="4">
    <source>
        <dbReference type="ARBA" id="ARBA00022741"/>
    </source>
</evidence>
<feature type="transmembrane region" description="Helical" evidence="8">
    <location>
        <begin position="270"/>
        <end position="291"/>
    </location>
</feature>
<evidence type="ECO:0000256" key="5">
    <source>
        <dbReference type="ARBA" id="ARBA00022840"/>
    </source>
</evidence>
<evidence type="ECO:0000313" key="11">
    <source>
        <dbReference type="EMBL" id="AIL32142.1"/>
    </source>
</evidence>
<dbReference type="EMBL" id="CP009238">
    <property type="protein sequence ID" value="AIL32142.1"/>
    <property type="molecule type" value="Genomic_DNA"/>
</dbReference>
<feature type="domain" description="ABC transporter" evidence="9">
    <location>
        <begin position="361"/>
        <end position="600"/>
    </location>
</feature>
<comment type="subcellular location">
    <subcellularLocation>
        <location evidence="1">Cell membrane</location>
        <topology evidence="1">Multi-pass membrane protein</topology>
    </subcellularLocation>
</comment>
<dbReference type="GO" id="GO:0015421">
    <property type="term" value="F:ABC-type oligopeptide transporter activity"/>
    <property type="evidence" value="ECO:0007669"/>
    <property type="project" value="TreeGrafter"/>
</dbReference>
<dbReference type="PANTHER" id="PTHR43394:SF1">
    <property type="entry name" value="ATP-BINDING CASSETTE SUB-FAMILY B MEMBER 10, MITOCHONDRIAL"/>
    <property type="match status" value="1"/>
</dbReference>
<feature type="transmembrane region" description="Helical" evidence="8">
    <location>
        <begin position="39"/>
        <end position="62"/>
    </location>
</feature>
<dbReference type="STRING" id="1072685.IX83_01315"/>
<proteinExistence type="predicted"/>
<evidence type="ECO:0000256" key="1">
    <source>
        <dbReference type="ARBA" id="ARBA00004651"/>
    </source>
</evidence>
<dbReference type="InterPro" id="IPR027417">
    <property type="entry name" value="P-loop_NTPase"/>
</dbReference>
<dbReference type="AlphaFoldDB" id="A0A077DFK1"/>
<dbReference type="SUPFAM" id="SSF90123">
    <property type="entry name" value="ABC transporter transmembrane region"/>
    <property type="match status" value="1"/>
</dbReference>
<keyword evidence="3 8" id="KW-0812">Transmembrane</keyword>
<dbReference type="PANTHER" id="PTHR43394">
    <property type="entry name" value="ATP-DEPENDENT PERMEASE MDL1, MITOCHONDRIAL"/>
    <property type="match status" value="1"/>
</dbReference>
<dbReference type="FunFam" id="1.20.1560.10:FF:000070">
    <property type="entry name" value="Multidrug ABC transporter ATP-binding protein"/>
    <property type="match status" value="1"/>
</dbReference>
<feature type="domain" description="ABC transmembrane type-1" evidence="10">
    <location>
        <begin position="42"/>
        <end position="313"/>
    </location>
</feature>
<evidence type="ECO:0000256" key="8">
    <source>
        <dbReference type="SAM" id="Phobius"/>
    </source>
</evidence>
<evidence type="ECO:0000256" key="3">
    <source>
        <dbReference type="ARBA" id="ARBA00022692"/>
    </source>
</evidence>
<keyword evidence="2" id="KW-1003">Cell membrane</keyword>
<dbReference type="GO" id="GO:0016887">
    <property type="term" value="F:ATP hydrolysis activity"/>
    <property type="evidence" value="ECO:0007669"/>
    <property type="project" value="InterPro"/>
</dbReference>
<reference evidence="11 12" key="1">
    <citation type="journal article" date="2014" name="BMC Genomics">
        <title>A genomic perspective on a new bacterial genus and species from the Alcaligenaceae family, Basilea psittacipulmonis.</title>
        <authorList>
            <person name="Whiteson K.L."/>
            <person name="Hernandez D."/>
            <person name="Lazarevic V."/>
            <person name="Gaia N."/>
            <person name="Farinelli L."/>
            <person name="Francois P."/>
            <person name="Pilo P."/>
            <person name="Frey J."/>
            <person name="Schrenzel J."/>
        </authorList>
    </citation>
    <scope>NUCLEOTIDE SEQUENCE [LARGE SCALE GENOMIC DNA]</scope>
    <source>
        <strain evidence="11 12">DSM 24701</strain>
    </source>
</reference>
<dbReference type="FunFam" id="3.40.50.300:FF:000218">
    <property type="entry name" value="Multidrug ABC transporter ATP-binding protein"/>
    <property type="match status" value="1"/>
</dbReference>
<keyword evidence="6 8" id="KW-1133">Transmembrane helix</keyword>
<feature type="transmembrane region" description="Helical" evidence="8">
    <location>
        <begin position="155"/>
        <end position="178"/>
    </location>
</feature>
<dbReference type="PROSITE" id="PS00211">
    <property type="entry name" value="ABC_TRANSPORTER_1"/>
    <property type="match status" value="1"/>
</dbReference>
<evidence type="ECO:0000313" key="12">
    <source>
        <dbReference type="Proteomes" id="UP000028945"/>
    </source>
</evidence>
<dbReference type="Proteomes" id="UP000028945">
    <property type="component" value="Chromosome"/>
</dbReference>
<dbReference type="KEGG" id="bpsi:IX83_01315"/>
<dbReference type="Gene3D" id="1.20.1560.10">
    <property type="entry name" value="ABC transporter type 1, transmembrane domain"/>
    <property type="match status" value="2"/>
</dbReference>
<sequence>MKLTSLFENLLNPFPDASNTIPPKKMSSFLWYCIKGARFYILLILLVTLCIGIVESLLFVWMGNLVEWLSDSPDKVFHDRGSYLLVIALIILFSPLLYAAQSLIRYQVLFANLPMRLRWLFHGVMLRQSMKFYQDEFAGRVTAKIMQSALSIRDFWMLISDVLVYASIYFITMTLSIGSFDWKISLPFIAWLVLYLIMLYYFIPKLLDVSSAQADARSVMTGRISDAYSNIMTVKLFSHAGREEAYAQQAMKPFLQAAYRQGRLITGINVCNHLLTVFLILSTSFLVISLWNNHIVGVGAVAAAIAMASRLNGISHWILWEATMLFEHLGTIKDGIDTVTKPIDVVDMDNAPALSVQQGDIQFKEVSFAYNPHKPLLEHFNLHIKAGEKVGLVGRSGAGKSSLMSILLRFYDIQKGLIEIDGQNIAHVTQDSLRNQIAMVTQDTALLHRSVRENILYGSPDASEEKMITASKQAKAFEFIQDLKDAQGRSGFDAFVGERGIKLSGGQRQRIAIARVLLKDAPILLLDEATSALDSESEVAIQESLSQLMQGKTVLAIAHRLSTLAAMDRIVVMDKGKIVEQGTHQELLALNGIYAHLWRHQSGGFLPEEDEEN</sequence>
<dbReference type="PROSITE" id="PS50893">
    <property type="entry name" value="ABC_TRANSPORTER_2"/>
    <property type="match status" value="1"/>
</dbReference>
<dbReference type="InterPro" id="IPR039421">
    <property type="entry name" value="Type_1_exporter"/>
</dbReference>
<name>A0A077DFK1_9BURK</name>
<protein>
    <submittedName>
        <fullName evidence="11">Multidrug ABC transporter ATP-binding protein</fullName>
    </submittedName>
</protein>
<dbReference type="InterPro" id="IPR036640">
    <property type="entry name" value="ABC1_TM_sf"/>
</dbReference>
<dbReference type="Pfam" id="PF00664">
    <property type="entry name" value="ABC_membrane"/>
    <property type="match status" value="1"/>
</dbReference>
<dbReference type="SUPFAM" id="SSF52540">
    <property type="entry name" value="P-loop containing nucleoside triphosphate hydrolases"/>
    <property type="match status" value="1"/>
</dbReference>
<keyword evidence="12" id="KW-1185">Reference proteome</keyword>
<accession>A0A077DFK1</accession>
<dbReference type="SMART" id="SM00382">
    <property type="entry name" value="AAA"/>
    <property type="match status" value="1"/>
</dbReference>
<keyword evidence="7 8" id="KW-0472">Membrane</keyword>
<evidence type="ECO:0000256" key="7">
    <source>
        <dbReference type="ARBA" id="ARBA00023136"/>
    </source>
</evidence>
<dbReference type="Pfam" id="PF00005">
    <property type="entry name" value="ABC_tran"/>
    <property type="match status" value="1"/>
</dbReference>
<keyword evidence="5 11" id="KW-0067">ATP-binding</keyword>
<evidence type="ECO:0000259" key="10">
    <source>
        <dbReference type="PROSITE" id="PS50929"/>
    </source>
</evidence>
<dbReference type="InterPro" id="IPR011527">
    <property type="entry name" value="ABC1_TM_dom"/>
</dbReference>
<evidence type="ECO:0000259" key="9">
    <source>
        <dbReference type="PROSITE" id="PS50893"/>
    </source>
</evidence>
<dbReference type="GO" id="GO:0005524">
    <property type="term" value="F:ATP binding"/>
    <property type="evidence" value="ECO:0007669"/>
    <property type="project" value="UniProtKB-KW"/>
</dbReference>
<dbReference type="InterPro" id="IPR003593">
    <property type="entry name" value="AAA+_ATPase"/>
</dbReference>
<dbReference type="eggNOG" id="COG1132">
    <property type="taxonomic scope" value="Bacteria"/>
</dbReference>
<dbReference type="PROSITE" id="PS50929">
    <property type="entry name" value="ABC_TM1F"/>
    <property type="match status" value="1"/>
</dbReference>
<keyword evidence="4" id="KW-0547">Nucleotide-binding</keyword>
<dbReference type="InterPro" id="IPR017871">
    <property type="entry name" value="ABC_transporter-like_CS"/>
</dbReference>
<gene>
    <name evidence="11" type="ORF">IX83_01315</name>
</gene>
<evidence type="ECO:0000256" key="2">
    <source>
        <dbReference type="ARBA" id="ARBA00022475"/>
    </source>
</evidence>
<feature type="transmembrane region" description="Helical" evidence="8">
    <location>
        <begin position="82"/>
        <end position="100"/>
    </location>
</feature>
<organism evidence="11 12">
    <name type="scientific">Basilea psittacipulmonis DSM 24701</name>
    <dbReference type="NCBI Taxonomy" id="1072685"/>
    <lineage>
        <taxon>Bacteria</taxon>
        <taxon>Pseudomonadati</taxon>
        <taxon>Pseudomonadota</taxon>
        <taxon>Betaproteobacteria</taxon>
        <taxon>Burkholderiales</taxon>
        <taxon>Alcaligenaceae</taxon>
        <taxon>Basilea</taxon>
    </lineage>
</organism>
<feature type="transmembrane region" description="Helical" evidence="8">
    <location>
        <begin position="184"/>
        <end position="203"/>
    </location>
</feature>
<dbReference type="Gene3D" id="3.40.50.300">
    <property type="entry name" value="P-loop containing nucleotide triphosphate hydrolases"/>
    <property type="match status" value="1"/>
</dbReference>
<dbReference type="GO" id="GO:0005886">
    <property type="term" value="C:plasma membrane"/>
    <property type="evidence" value="ECO:0007669"/>
    <property type="project" value="UniProtKB-SubCell"/>
</dbReference>
<dbReference type="InterPro" id="IPR003439">
    <property type="entry name" value="ABC_transporter-like_ATP-bd"/>
</dbReference>
<evidence type="ECO:0000256" key="6">
    <source>
        <dbReference type="ARBA" id="ARBA00022989"/>
    </source>
</evidence>